<keyword evidence="3" id="KW-1185">Reference proteome</keyword>
<reference evidence="2 3" key="1">
    <citation type="submission" date="2021-06" db="EMBL/GenBank/DDBJ databases">
        <authorList>
            <person name="Palmer J.M."/>
        </authorList>
    </citation>
    <scope>NUCLEOTIDE SEQUENCE [LARGE SCALE GENOMIC DNA]</scope>
    <source>
        <strain evidence="2 3">MEX-2019</strain>
        <tissue evidence="2">Muscle</tissue>
    </source>
</reference>
<evidence type="ECO:0000313" key="3">
    <source>
        <dbReference type="Proteomes" id="UP001311232"/>
    </source>
</evidence>
<protein>
    <submittedName>
        <fullName evidence="2">Uncharacterized protein</fullName>
    </submittedName>
</protein>
<evidence type="ECO:0000256" key="1">
    <source>
        <dbReference type="SAM" id="MobiDB-lite"/>
    </source>
</evidence>
<accession>A0AAV9QXF6</accession>
<dbReference type="Proteomes" id="UP001311232">
    <property type="component" value="Unassembled WGS sequence"/>
</dbReference>
<evidence type="ECO:0000313" key="2">
    <source>
        <dbReference type="EMBL" id="KAK5601356.1"/>
    </source>
</evidence>
<feature type="compositionally biased region" description="Polar residues" evidence="1">
    <location>
        <begin position="15"/>
        <end position="25"/>
    </location>
</feature>
<proteinExistence type="predicted"/>
<feature type="region of interest" description="Disordered" evidence="1">
    <location>
        <begin position="1"/>
        <end position="41"/>
    </location>
</feature>
<comment type="caution">
    <text evidence="2">The sequence shown here is derived from an EMBL/GenBank/DDBJ whole genome shotgun (WGS) entry which is preliminary data.</text>
</comment>
<organism evidence="2 3">
    <name type="scientific">Crenichthys baileyi</name>
    <name type="common">White River springfish</name>
    <dbReference type="NCBI Taxonomy" id="28760"/>
    <lineage>
        <taxon>Eukaryota</taxon>
        <taxon>Metazoa</taxon>
        <taxon>Chordata</taxon>
        <taxon>Craniata</taxon>
        <taxon>Vertebrata</taxon>
        <taxon>Euteleostomi</taxon>
        <taxon>Actinopterygii</taxon>
        <taxon>Neopterygii</taxon>
        <taxon>Teleostei</taxon>
        <taxon>Neoteleostei</taxon>
        <taxon>Acanthomorphata</taxon>
        <taxon>Ovalentaria</taxon>
        <taxon>Atherinomorphae</taxon>
        <taxon>Cyprinodontiformes</taxon>
        <taxon>Goodeidae</taxon>
        <taxon>Crenichthys</taxon>
    </lineage>
</organism>
<name>A0AAV9QXF6_9TELE</name>
<dbReference type="AlphaFoldDB" id="A0AAV9QXF6"/>
<gene>
    <name evidence="2" type="ORF">CRENBAI_000969</name>
</gene>
<sequence>MEATNSGKAGILSGQKLQDANQNRAQCPHTKSPEVRVGLPDFNPDRLKTARAMADKAVKVSNNFLMHSKQDHNSECSKKEAITLYSAVSDAEDILHPRPLSCH</sequence>
<dbReference type="EMBL" id="JAHHUM010002690">
    <property type="protein sequence ID" value="KAK5601356.1"/>
    <property type="molecule type" value="Genomic_DNA"/>
</dbReference>